<evidence type="ECO:0000313" key="2">
    <source>
        <dbReference type="EMBL" id="MEQ2440555.1"/>
    </source>
</evidence>
<sequence length="839" mass="95296">MPQKKRLPDLKTLLLGSKKMESGSYARYPNGTQKLAPVTDIEKGVIRTEDNRNVKLLEVLPCNFHLKSAMEQLNIIHYLASYLKISPSFLQILVRTQRADIDAYCKQMERHYEMEINENCREMIYEDAQLVNYMAEHETVTHKFYMSFPYQGSAQDFEAIAGELADQAETAYQYLDYCNLEVLRHEDYDNFLLKTLYTILNKKQARHRDLDALAGMFSPVYGEPGYTGEWTEEEEAGRMSLQDLLSPNECDLTSKKYVLIDGVYHAYFFVAGYGYPTQVGLAWLSPLIEMGDGVSISFFLERKNKEEMLPKVSKTTMINRSRMRDVGETRTDFEELDDAIDSGMYIKNQMNRENEDFYYMHTLIEVIADDEETLEKRMSNVENQCKSMDLIIRRADYRHEACYRSMLPLAQLDPEIAKLSRRNILTFGAASAFPFSSFELCDDTGVLLGVNLYNNSTTILDLYNTDRYSNGNLAIFGASGAGKTFTLLLLAMRLRMCGVKVFMIVPEKGFEYRAACEAIGGQYLKISPGSDDSINLMEIRKLTLDIDSDMRDGASRNDSVLLEKVQVIHTYLALHYPNMTPEESYQLDTAILECYKEFGITKDNSSLLKEDGSFRDMPDFTHLYPVLLKYPSLKNIALVVKKLTEFGFGRQTNVDVHSSFVVLDTSSAQKEDVSACTYLATSFIRDELTSSRIRKVAIIGDELWKIAGEEGNEQAADFAIELIKTVRGYGGVFISATQNTIDYFALRNGKFGDALLNNSRLKLLLQMEEAEAVKLQEKLGLSDEETMQIVRCSRGQGLLCAGKTRVHVEIRASQKEYDLITTNRADLEKRKAGTADGQG</sequence>
<reference evidence="2 3" key="1">
    <citation type="submission" date="2024-03" db="EMBL/GenBank/DDBJ databases">
        <title>Human intestinal bacterial collection.</title>
        <authorList>
            <person name="Pauvert C."/>
            <person name="Hitch T.C.A."/>
            <person name="Clavel T."/>
        </authorList>
    </citation>
    <scope>NUCLEOTIDE SEQUENCE [LARGE SCALE GENOMIC DNA]</scope>
    <source>
        <strain evidence="2 3">CLA-JM-H44</strain>
    </source>
</reference>
<evidence type="ECO:0000313" key="3">
    <source>
        <dbReference type="Proteomes" id="UP001489509"/>
    </source>
</evidence>
<gene>
    <name evidence="2" type="ORF">WMO26_06930</name>
</gene>
<organism evidence="2 3">
    <name type="scientific">Solibaculum intestinale</name>
    <dbReference type="NCBI Taxonomy" id="3133165"/>
    <lineage>
        <taxon>Bacteria</taxon>
        <taxon>Bacillati</taxon>
        <taxon>Bacillota</taxon>
        <taxon>Clostridia</taxon>
        <taxon>Eubacteriales</taxon>
        <taxon>Oscillospiraceae</taxon>
        <taxon>Solibaculum</taxon>
    </lineage>
</organism>
<dbReference type="InterPro" id="IPR051162">
    <property type="entry name" value="T4SS_component"/>
</dbReference>
<dbReference type="Gene3D" id="1.10.8.730">
    <property type="match status" value="1"/>
</dbReference>
<comment type="caution">
    <text evidence="2">The sequence shown here is derived from an EMBL/GenBank/DDBJ whole genome shotgun (WGS) entry which is preliminary data.</text>
</comment>
<dbReference type="EMBL" id="JBBMFD010000009">
    <property type="protein sequence ID" value="MEQ2440555.1"/>
    <property type="molecule type" value="Genomic_DNA"/>
</dbReference>
<dbReference type="Proteomes" id="UP001489509">
    <property type="component" value="Unassembled WGS sequence"/>
</dbReference>
<proteinExistence type="predicted"/>
<dbReference type="Gene3D" id="3.40.50.300">
    <property type="entry name" value="P-loop containing nucleotide triphosphate hydrolases"/>
    <property type="match status" value="1"/>
</dbReference>
<accession>A0ABV1DZU0</accession>
<name>A0ABV1DZU0_9FIRM</name>
<keyword evidence="3" id="KW-1185">Reference proteome</keyword>
<dbReference type="RefSeq" id="WP_349219193.1">
    <property type="nucleotide sequence ID" value="NZ_JBBMFD010000009.1"/>
</dbReference>
<dbReference type="Pfam" id="PF19044">
    <property type="entry name" value="P-loop_TraG"/>
    <property type="match status" value="1"/>
</dbReference>
<dbReference type="InterPro" id="IPR027417">
    <property type="entry name" value="P-loop_NTPase"/>
</dbReference>
<dbReference type="PANTHER" id="PTHR30121">
    <property type="entry name" value="UNCHARACTERIZED PROTEIN YJGR-RELATED"/>
    <property type="match status" value="1"/>
</dbReference>
<dbReference type="SUPFAM" id="SSF52540">
    <property type="entry name" value="P-loop containing nucleoside triphosphate hydrolases"/>
    <property type="match status" value="1"/>
</dbReference>
<dbReference type="PANTHER" id="PTHR30121:SF6">
    <property type="entry name" value="SLR6007 PROTEIN"/>
    <property type="match status" value="1"/>
</dbReference>
<protein>
    <recommendedName>
        <fullName evidence="1">TraG P-loop domain-containing protein</fullName>
    </recommendedName>
</protein>
<dbReference type="InterPro" id="IPR043964">
    <property type="entry name" value="P-loop_TraG"/>
</dbReference>
<evidence type="ECO:0000259" key="1">
    <source>
        <dbReference type="Pfam" id="PF19044"/>
    </source>
</evidence>
<feature type="domain" description="TraG P-loop" evidence="1">
    <location>
        <begin position="679"/>
        <end position="794"/>
    </location>
</feature>